<evidence type="ECO:0000313" key="1">
    <source>
        <dbReference type="EMBL" id="VAW69003.1"/>
    </source>
</evidence>
<gene>
    <name evidence="1" type="ORF">MNBD_GAMMA10-2372</name>
</gene>
<protein>
    <submittedName>
        <fullName evidence="1">Uncharacterized protein</fullName>
    </submittedName>
</protein>
<accession>A0A3B0XXZ5</accession>
<organism evidence="1">
    <name type="scientific">hydrothermal vent metagenome</name>
    <dbReference type="NCBI Taxonomy" id="652676"/>
    <lineage>
        <taxon>unclassified sequences</taxon>
        <taxon>metagenomes</taxon>
        <taxon>ecological metagenomes</taxon>
    </lineage>
</organism>
<name>A0A3B0XXZ5_9ZZZZ</name>
<reference evidence="1" key="1">
    <citation type="submission" date="2018-06" db="EMBL/GenBank/DDBJ databases">
        <authorList>
            <person name="Zhirakovskaya E."/>
        </authorList>
    </citation>
    <scope>NUCLEOTIDE SEQUENCE</scope>
</reference>
<dbReference type="EMBL" id="UOFJ01000385">
    <property type="protein sequence ID" value="VAW69003.1"/>
    <property type="molecule type" value="Genomic_DNA"/>
</dbReference>
<proteinExistence type="predicted"/>
<sequence length="138" mass="15840">MISLKRISLKREKKKCGDDGCGDVADDKAFRSNEGPQEYWDEYYSIVGRETENLSSLSVAAQRRGINVVEGDYASYRKNTIQTGPDTKRWEFIEEFLHHKIATEGSFKPTRDALKKELKLNRVKQIGRVSEEIVVNLN</sequence>
<dbReference type="AlphaFoldDB" id="A0A3B0XXZ5"/>